<accession>A0AAD6YJI1</accession>
<evidence type="ECO:0008006" key="5">
    <source>
        <dbReference type="Google" id="ProtNLM"/>
    </source>
</evidence>
<keyword evidence="2" id="KW-0812">Transmembrane</keyword>
<feature type="transmembrane region" description="Helical" evidence="2">
    <location>
        <begin position="44"/>
        <end position="63"/>
    </location>
</feature>
<evidence type="ECO:0000313" key="4">
    <source>
        <dbReference type="Proteomes" id="UP001219525"/>
    </source>
</evidence>
<organism evidence="3 4">
    <name type="scientific">Mycena pura</name>
    <dbReference type="NCBI Taxonomy" id="153505"/>
    <lineage>
        <taxon>Eukaryota</taxon>
        <taxon>Fungi</taxon>
        <taxon>Dikarya</taxon>
        <taxon>Basidiomycota</taxon>
        <taxon>Agaricomycotina</taxon>
        <taxon>Agaricomycetes</taxon>
        <taxon>Agaricomycetidae</taxon>
        <taxon>Agaricales</taxon>
        <taxon>Marasmiineae</taxon>
        <taxon>Mycenaceae</taxon>
        <taxon>Mycena</taxon>
    </lineage>
</organism>
<name>A0AAD6YJI1_9AGAR</name>
<comment type="caution">
    <text evidence="3">The sequence shown here is derived from an EMBL/GenBank/DDBJ whole genome shotgun (WGS) entry which is preliminary data.</text>
</comment>
<evidence type="ECO:0000313" key="3">
    <source>
        <dbReference type="EMBL" id="KAJ7219173.1"/>
    </source>
</evidence>
<feature type="transmembrane region" description="Helical" evidence="2">
    <location>
        <begin position="125"/>
        <end position="150"/>
    </location>
</feature>
<sequence length="354" mass="38812">MDFLATLRYIVFAVFTVCNAILASVAVWNSSLIASSGRDTRLDIYLVVVGALGLALTFTIIFVELVRRNAFTSRVWFEMLWITLFFAMYLGGASVLTVVGPDDMCNQQQDGKDLLLPGACSSTRVLMGFTWLCTFVLFGNLVLLMIVIVINRNNESMPRVWECTVHNLPPLTSLRSATPILPRFSRDKMAHVAAPVPQRPTTVPSALYTLRSTGLNSQYQIEHFNPPEQFPGPRASTNLGSSPADYLHKHPSAGGAVQAAVALYPQFISSAHVSALPASSQPQVQPTPPPLGDWPRPDAPLRVKRKLPPTAGLLEGETSPTRPMGPRTRGGGTDRPPPLDLSDRLRRSREQQQN</sequence>
<feature type="compositionally biased region" description="Basic and acidic residues" evidence="1">
    <location>
        <begin position="341"/>
        <end position="354"/>
    </location>
</feature>
<dbReference type="AlphaFoldDB" id="A0AAD6YJI1"/>
<feature type="region of interest" description="Disordered" evidence="1">
    <location>
        <begin position="278"/>
        <end position="354"/>
    </location>
</feature>
<reference evidence="3" key="1">
    <citation type="submission" date="2023-03" db="EMBL/GenBank/DDBJ databases">
        <title>Massive genome expansion in bonnet fungi (Mycena s.s.) driven by repeated elements and novel gene families across ecological guilds.</title>
        <authorList>
            <consortium name="Lawrence Berkeley National Laboratory"/>
            <person name="Harder C.B."/>
            <person name="Miyauchi S."/>
            <person name="Viragh M."/>
            <person name="Kuo A."/>
            <person name="Thoen E."/>
            <person name="Andreopoulos B."/>
            <person name="Lu D."/>
            <person name="Skrede I."/>
            <person name="Drula E."/>
            <person name="Henrissat B."/>
            <person name="Morin E."/>
            <person name="Kohler A."/>
            <person name="Barry K."/>
            <person name="LaButti K."/>
            <person name="Morin E."/>
            <person name="Salamov A."/>
            <person name="Lipzen A."/>
            <person name="Mereny Z."/>
            <person name="Hegedus B."/>
            <person name="Baldrian P."/>
            <person name="Stursova M."/>
            <person name="Weitz H."/>
            <person name="Taylor A."/>
            <person name="Grigoriev I.V."/>
            <person name="Nagy L.G."/>
            <person name="Martin F."/>
            <person name="Kauserud H."/>
        </authorList>
    </citation>
    <scope>NUCLEOTIDE SEQUENCE</scope>
    <source>
        <strain evidence="3">9144</strain>
    </source>
</reference>
<feature type="compositionally biased region" description="Low complexity" evidence="1">
    <location>
        <begin position="318"/>
        <end position="327"/>
    </location>
</feature>
<feature type="transmembrane region" description="Helical" evidence="2">
    <location>
        <begin position="75"/>
        <end position="99"/>
    </location>
</feature>
<evidence type="ECO:0000256" key="1">
    <source>
        <dbReference type="SAM" id="MobiDB-lite"/>
    </source>
</evidence>
<keyword evidence="4" id="KW-1185">Reference proteome</keyword>
<dbReference type="EMBL" id="JARJCW010000011">
    <property type="protein sequence ID" value="KAJ7219173.1"/>
    <property type="molecule type" value="Genomic_DNA"/>
</dbReference>
<evidence type="ECO:0000256" key="2">
    <source>
        <dbReference type="SAM" id="Phobius"/>
    </source>
</evidence>
<gene>
    <name evidence="3" type="ORF">GGX14DRAFT_434908</name>
</gene>
<proteinExistence type="predicted"/>
<feature type="region of interest" description="Disordered" evidence="1">
    <location>
        <begin position="223"/>
        <end position="247"/>
    </location>
</feature>
<keyword evidence="2" id="KW-0472">Membrane</keyword>
<protein>
    <recommendedName>
        <fullName evidence="5">MARVEL domain-containing protein</fullName>
    </recommendedName>
</protein>
<feature type="transmembrane region" description="Helical" evidence="2">
    <location>
        <begin position="7"/>
        <end position="28"/>
    </location>
</feature>
<keyword evidence="2" id="KW-1133">Transmembrane helix</keyword>
<dbReference type="Proteomes" id="UP001219525">
    <property type="component" value="Unassembled WGS sequence"/>
</dbReference>